<evidence type="ECO:0000313" key="1">
    <source>
        <dbReference type="EMBL" id="JAE25415.1"/>
    </source>
</evidence>
<sequence>MSAHFSVKHTFLNYFRNIPCMFMSCSPLHPLLSHSLTNTDRGHDTRSMSIPLFPISLAANALCRFAPFFLKVS</sequence>
<name>A0A0A9GJW1_ARUDO</name>
<organism evidence="1">
    <name type="scientific">Arundo donax</name>
    <name type="common">Giant reed</name>
    <name type="synonym">Donax arundinaceus</name>
    <dbReference type="NCBI Taxonomy" id="35708"/>
    <lineage>
        <taxon>Eukaryota</taxon>
        <taxon>Viridiplantae</taxon>
        <taxon>Streptophyta</taxon>
        <taxon>Embryophyta</taxon>
        <taxon>Tracheophyta</taxon>
        <taxon>Spermatophyta</taxon>
        <taxon>Magnoliopsida</taxon>
        <taxon>Liliopsida</taxon>
        <taxon>Poales</taxon>
        <taxon>Poaceae</taxon>
        <taxon>PACMAD clade</taxon>
        <taxon>Arundinoideae</taxon>
        <taxon>Arundineae</taxon>
        <taxon>Arundo</taxon>
    </lineage>
</organism>
<reference evidence="1" key="2">
    <citation type="journal article" date="2015" name="Data Brief">
        <title>Shoot transcriptome of the giant reed, Arundo donax.</title>
        <authorList>
            <person name="Barrero R.A."/>
            <person name="Guerrero F.D."/>
            <person name="Moolhuijzen P."/>
            <person name="Goolsby J.A."/>
            <person name="Tidwell J."/>
            <person name="Bellgard S.E."/>
            <person name="Bellgard M.I."/>
        </authorList>
    </citation>
    <scope>NUCLEOTIDE SEQUENCE</scope>
    <source>
        <tissue evidence="1">Shoot tissue taken approximately 20 cm above the soil surface</tissue>
    </source>
</reference>
<reference evidence="1" key="1">
    <citation type="submission" date="2014-09" db="EMBL/GenBank/DDBJ databases">
        <authorList>
            <person name="Magalhaes I.L.F."/>
            <person name="Oliveira U."/>
            <person name="Santos F.R."/>
            <person name="Vidigal T.H.D.A."/>
            <person name="Brescovit A.D."/>
            <person name="Santos A.J."/>
        </authorList>
    </citation>
    <scope>NUCLEOTIDE SEQUENCE</scope>
    <source>
        <tissue evidence="1">Shoot tissue taken approximately 20 cm above the soil surface</tissue>
    </source>
</reference>
<accession>A0A0A9GJW1</accession>
<dbReference type="AlphaFoldDB" id="A0A0A9GJW1"/>
<proteinExistence type="predicted"/>
<dbReference type="EMBL" id="GBRH01172481">
    <property type="protein sequence ID" value="JAE25415.1"/>
    <property type="molecule type" value="Transcribed_RNA"/>
</dbReference>
<protein>
    <submittedName>
        <fullName evidence="1">Uncharacterized protein</fullName>
    </submittedName>
</protein>